<comment type="cofactor">
    <cofactor evidence="11 13">
        <name>Zn(2+)</name>
        <dbReference type="ChEBI" id="CHEBI:29105"/>
    </cofactor>
    <text evidence="11 13">Binds 1 zinc ion per subunit.</text>
</comment>
<proteinExistence type="inferred from homology"/>
<dbReference type="InterPro" id="IPR014782">
    <property type="entry name" value="Peptidase_M1_dom"/>
</dbReference>
<dbReference type="GO" id="GO:0005737">
    <property type="term" value="C:cytoplasm"/>
    <property type="evidence" value="ECO:0007669"/>
    <property type="project" value="TreeGrafter"/>
</dbReference>
<dbReference type="Gene3D" id="2.60.40.1910">
    <property type="match status" value="1"/>
</dbReference>
<dbReference type="GO" id="GO:0043171">
    <property type="term" value="P:peptide catabolic process"/>
    <property type="evidence" value="ECO:0007669"/>
    <property type="project" value="TreeGrafter"/>
</dbReference>
<protein>
    <recommendedName>
        <fullName evidence="13">Aminopeptidase</fullName>
        <ecNumber evidence="13">3.4.11.-</ecNumber>
    </recommendedName>
</protein>
<evidence type="ECO:0000256" key="12">
    <source>
        <dbReference type="PIRSR" id="PIRSR634016-4"/>
    </source>
</evidence>
<dbReference type="Proteomes" id="UP001293593">
    <property type="component" value="Unassembled WGS sequence"/>
</dbReference>
<dbReference type="FunFam" id="1.10.390.10:FF:000001">
    <property type="entry name" value="Aminopeptidase"/>
    <property type="match status" value="1"/>
</dbReference>
<evidence type="ECO:0000256" key="13">
    <source>
        <dbReference type="RuleBase" id="RU364040"/>
    </source>
</evidence>
<feature type="domain" description="ERAP1-like C-terminal" evidence="15">
    <location>
        <begin position="544"/>
        <end position="862"/>
    </location>
</feature>
<feature type="active site" description="Proton acceptor" evidence="10">
    <location>
        <position position="310"/>
    </location>
</feature>
<dbReference type="InterPro" id="IPR045357">
    <property type="entry name" value="Aminopeptidase_N-like_N"/>
</dbReference>
<evidence type="ECO:0000313" key="17">
    <source>
        <dbReference type="EMBL" id="KAK4269134.1"/>
    </source>
</evidence>
<evidence type="ECO:0000256" key="4">
    <source>
        <dbReference type="ARBA" id="ARBA00022670"/>
    </source>
</evidence>
<dbReference type="CDD" id="cd09601">
    <property type="entry name" value="M1_APN-Q_like"/>
    <property type="match status" value="1"/>
</dbReference>
<feature type="binding site" evidence="11">
    <location>
        <position position="332"/>
    </location>
    <ligand>
        <name>Zn(2+)</name>
        <dbReference type="ChEBI" id="CHEBI:29105"/>
        <note>catalytic</note>
    </ligand>
</feature>
<comment type="caution">
    <text evidence="17">The sequence shown here is derived from an EMBL/GenBank/DDBJ whole genome shotgun (WGS) entry which is preliminary data.</text>
</comment>
<feature type="site" description="Transition state stabilizer" evidence="12">
    <location>
        <position position="394"/>
    </location>
</feature>
<evidence type="ECO:0000259" key="16">
    <source>
        <dbReference type="Pfam" id="PF17900"/>
    </source>
</evidence>
<dbReference type="InterPro" id="IPR001930">
    <property type="entry name" value="Peptidase_M1"/>
</dbReference>
<dbReference type="AlphaFoldDB" id="A0AAE1K9N6"/>
<feature type="domain" description="Aminopeptidase N-like N-terminal" evidence="16">
    <location>
        <begin position="21"/>
        <end position="203"/>
    </location>
</feature>
<evidence type="ECO:0000256" key="3">
    <source>
        <dbReference type="ARBA" id="ARBA00022438"/>
    </source>
</evidence>
<dbReference type="PRINTS" id="PR00756">
    <property type="entry name" value="ALADIPTASE"/>
</dbReference>
<keyword evidence="9 13" id="KW-0482">Metalloprotease</keyword>
<dbReference type="PANTHER" id="PTHR11533">
    <property type="entry name" value="PROTEASE M1 ZINC METALLOPROTEASE"/>
    <property type="match status" value="1"/>
</dbReference>
<feature type="domain" description="Peptidase M1 membrane alanine aminopeptidase" evidence="14">
    <location>
        <begin position="237"/>
        <end position="453"/>
    </location>
</feature>
<dbReference type="PANTHER" id="PTHR11533:SF274">
    <property type="entry name" value="AMINOPEPTIDASE"/>
    <property type="match status" value="1"/>
</dbReference>
<dbReference type="InterPro" id="IPR034016">
    <property type="entry name" value="M1_APN-typ"/>
</dbReference>
<comment type="subcellular location">
    <subcellularLocation>
        <location evidence="1">Microsome membrane</location>
        <topology evidence="1">Peripheral membrane protein</topology>
    </subcellularLocation>
</comment>
<dbReference type="Pfam" id="PF01433">
    <property type="entry name" value="Peptidase_M1"/>
    <property type="match status" value="1"/>
</dbReference>
<dbReference type="Gene3D" id="1.10.390.10">
    <property type="entry name" value="Neutral Protease Domain 2"/>
    <property type="match status" value="1"/>
</dbReference>
<dbReference type="SUPFAM" id="SSF63737">
    <property type="entry name" value="Leukotriene A4 hydrolase N-terminal domain"/>
    <property type="match status" value="1"/>
</dbReference>
<evidence type="ECO:0000313" key="18">
    <source>
        <dbReference type="Proteomes" id="UP001293593"/>
    </source>
</evidence>
<dbReference type="InterPro" id="IPR042097">
    <property type="entry name" value="Aminopeptidase_N-like_N_sf"/>
</dbReference>
<dbReference type="EMBL" id="JAWXYG010000006">
    <property type="protein sequence ID" value="KAK4269134.1"/>
    <property type="molecule type" value="Genomic_DNA"/>
</dbReference>
<keyword evidence="8" id="KW-0256">Endoplasmic reticulum</keyword>
<keyword evidence="18" id="KW-1185">Reference proteome</keyword>
<name>A0AAE1K9N6_9FABA</name>
<dbReference type="GO" id="GO:0006508">
    <property type="term" value="P:proteolysis"/>
    <property type="evidence" value="ECO:0007669"/>
    <property type="project" value="UniProtKB-KW"/>
</dbReference>
<evidence type="ECO:0000259" key="14">
    <source>
        <dbReference type="Pfam" id="PF01433"/>
    </source>
</evidence>
<evidence type="ECO:0000256" key="5">
    <source>
        <dbReference type="ARBA" id="ARBA00022723"/>
    </source>
</evidence>
<keyword evidence="7 11" id="KW-0862">Zinc</keyword>
<keyword evidence="6 13" id="KW-0378">Hydrolase</keyword>
<dbReference type="Gene3D" id="1.25.50.20">
    <property type="match status" value="1"/>
</dbReference>
<evidence type="ECO:0000256" key="2">
    <source>
        <dbReference type="ARBA" id="ARBA00010136"/>
    </source>
</evidence>
<accession>A0AAE1K9N6</accession>
<comment type="similarity">
    <text evidence="2 13">Belongs to the peptidase M1 family.</text>
</comment>
<keyword evidence="3 13" id="KW-0031">Aminopeptidase</keyword>
<feature type="binding site" evidence="11">
    <location>
        <position position="313"/>
    </location>
    <ligand>
        <name>Zn(2+)</name>
        <dbReference type="ChEBI" id="CHEBI:29105"/>
        <note>catalytic</note>
    </ligand>
</feature>
<dbReference type="Pfam" id="PF11838">
    <property type="entry name" value="ERAP1_C"/>
    <property type="match status" value="1"/>
</dbReference>
<dbReference type="Gene3D" id="2.60.40.1730">
    <property type="entry name" value="tricorn interacting facor f3 domain"/>
    <property type="match status" value="1"/>
</dbReference>
<dbReference type="FunFam" id="2.60.40.1730:FF:000002">
    <property type="entry name" value="Aminopeptidase"/>
    <property type="match status" value="1"/>
</dbReference>
<evidence type="ECO:0000256" key="10">
    <source>
        <dbReference type="PIRSR" id="PIRSR634016-1"/>
    </source>
</evidence>
<dbReference type="GO" id="GO:0070006">
    <property type="term" value="F:metalloaminopeptidase activity"/>
    <property type="evidence" value="ECO:0007669"/>
    <property type="project" value="TreeGrafter"/>
</dbReference>
<feature type="binding site" evidence="11">
    <location>
        <position position="309"/>
    </location>
    <ligand>
        <name>Zn(2+)</name>
        <dbReference type="ChEBI" id="CHEBI:29105"/>
        <note>catalytic</note>
    </ligand>
</feature>
<dbReference type="InterPro" id="IPR027268">
    <property type="entry name" value="Peptidase_M4/M1_CTD_sf"/>
</dbReference>
<dbReference type="FunFam" id="1.25.50.20:FF:000002">
    <property type="entry name" value="Aminopeptidase"/>
    <property type="match status" value="1"/>
</dbReference>
<keyword evidence="4 13" id="KW-0645">Protease</keyword>
<organism evidence="17 18">
    <name type="scientific">Acacia crassicarpa</name>
    <name type="common">northern wattle</name>
    <dbReference type="NCBI Taxonomy" id="499986"/>
    <lineage>
        <taxon>Eukaryota</taxon>
        <taxon>Viridiplantae</taxon>
        <taxon>Streptophyta</taxon>
        <taxon>Embryophyta</taxon>
        <taxon>Tracheophyta</taxon>
        <taxon>Spermatophyta</taxon>
        <taxon>Magnoliopsida</taxon>
        <taxon>eudicotyledons</taxon>
        <taxon>Gunneridae</taxon>
        <taxon>Pentapetalae</taxon>
        <taxon>rosids</taxon>
        <taxon>fabids</taxon>
        <taxon>Fabales</taxon>
        <taxon>Fabaceae</taxon>
        <taxon>Caesalpinioideae</taxon>
        <taxon>mimosoid clade</taxon>
        <taxon>Acacieae</taxon>
        <taxon>Acacia</taxon>
    </lineage>
</organism>
<evidence type="ECO:0000256" key="11">
    <source>
        <dbReference type="PIRSR" id="PIRSR634016-3"/>
    </source>
</evidence>
<dbReference type="GO" id="GO:0016020">
    <property type="term" value="C:membrane"/>
    <property type="evidence" value="ECO:0007669"/>
    <property type="project" value="TreeGrafter"/>
</dbReference>
<keyword evidence="5 11" id="KW-0479">Metal-binding</keyword>
<evidence type="ECO:0000256" key="6">
    <source>
        <dbReference type="ARBA" id="ARBA00022801"/>
    </source>
</evidence>
<dbReference type="GO" id="GO:0008270">
    <property type="term" value="F:zinc ion binding"/>
    <property type="evidence" value="ECO:0007669"/>
    <property type="project" value="UniProtKB-UniRule"/>
</dbReference>
<reference evidence="17" key="1">
    <citation type="submission" date="2023-10" db="EMBL/GenBank/DDBJ databases">
        <title>Chromosome-level genome of the transformable northern wattle, Acacia crassicarpa.</title>
        <authorList>
            <person name="Massaro I."/>
            <person name="Sinha N.R."/>
            <person name="Poethig S."/>
            <person name="Leichty A.R."/>
        </authorList>
    </citation>
    <scope>NUCLEOTIDE SEQUENCE</scope>
    <source>
        <strain evidence="17">Acra3RX</strain>
        <tissue evidence="17">Leaf</tissue>
    </source>
</reference>
<dbReference type="InterPro" id="IPR024571">
    <property type="entry name" value="ERAP1-like_C_dom"/>
</dbReference>
<dbReference type="Pfam" id="PF17900">
    <property type="entry name" value="Peptidase_M1_N"/>
    <property type="match status" value="1"/>
</dbReference>
<keyword evidence="8" id="KW-0492">Microsome</keyword>
<dbReference type="EC" id="3.4.11.-" evidence="13"/>
<dbReference type="GO" id="GO:0005615">
    <property type="term" value="C:extracellular space"/>
    <property type="evidence" value="ECO:0007669"/>
    <property type="project" value="TreeGrafter"/>
</dbReference>
<evidence type="ECO:0000256" key="9">
    <source>
        <dbReference type="ARBA" id="ARBA00023049"/>
    </source>
</evidence>
<dbReference type="GO" id="GO:0042277">
    <property type="term" value="F:peptide binding"/>
    <property type="evidence" value="ECO:0007669"/>
    <property type="project" value="TreeGrafter"/>
</dbReference>
<evidence type="ECO:0000256" key="8">
    <source>
        <dbReference type="ARBA" id="ARBA00022848"/>
    </source>
</evidence>
<evidence type="ECO:0000259" key="15">
    <source>
        <dbReference type="Pfam" id="PF11838"/>
    </source>
</evidence>
<evidence type="ECO:0000256" key="7">
    <source>
        <dbReference type="ARBA" id="ARBA00022833"/>
    </source>
</evidence>
<dbReference type="InterPro" id="IPR050344">
    <property type="entry name" value="Peptidase_M1_aminopeptidases"/>
</dbReference>
<dbReference type="SUPFAM" id="SSF55486">
    <property type="entry name" value="Metalloproteases ('zincins'), catalytic domain"/>
    <property type="match status" value="1"/>
</dbReference>
<gene>
    <name evidence="17" type="ORF">QN277_022328</name>
</gene>
<sequence length="889" mass="100647">MEPKQSIEQFKGQTRLPKFAVPKRYDLHLKPDLTACTFSGTVKISLTITENTKFLVLNSLELDIQRVWFTNSHHVEYSPSDVVVSGDDEIVVLVFDEMLHVGEGVLGIEFSGILNEHLTGFYKCTYIDGGVKKNMAVTQFEAVEARRCFPCWDEPALKAIFKITLTVPSELTALSNMPVEIEKHDGNLKTVYFEESTTMSTYLVAVVIGLFDHIEETYAGIKVNLYCATGKANQGKFSLDIAVKALDIYTKYFSVPYPLPKLDLVAVPEFGAGAMENYGLIVYRENDLLYHDLYSNAAKKQRLTIVTAHEVAHQWFGNLVTMEWWTHLWLNEGFATWISYMATDILFPEWDIWTQFLLEAADGLRMDALETSHPIEVEIQHARSVVEVFDAVSYEKGSTVIRMLQGYLGDEIFQKSLSTYIRKYQGQNAGTEDLWTVLSEESSVQVNSMMNTWTKKTGYPVINVKLEDNILELKQSQFLLSGAHVDGKWIVPVTLCIGSYQRRKKFLLETSQGKLDISGLVQASGQSQSLTKDKNVEDSDGKLWVKVNVDQSGFYRVNYEDKLAVRLRKAIQNNDLKATDKFGILDDANAVCQACEQSLSSLLLLMEVYRKEVDYVIVSKLISVCYSILKISSDAIPDSVNELKQYFISLLKFSAEKLGWDSKEGEDHSSSLLRGEVLQALSTFDHSETQQEALRRFPILLDDSNTSLLSANTRRAAYVAVMRNTTAKSRTGLESLLSFYKSTDVSQEKERILRCLASSSDPNIVLEVLNLLFSDEIRLQDIKGVLAGISSEGSETAWRWLKDNWERILTKYGAGLLLTDCINQIVPLANSNERADEIEEFFASRMKPSIAMNLKLSIEQIRIKARWIQSIRQEHSLQDTIKQLVQRKC</sequence>
<evidence type="ECO:0000256" key="1">
    <source>
        <dbReference type="ARBA" id="ARBA00004174"/>
    </source>
</evidence>